<dbReference type="SMART" id="SM00487">
    <property type="entry name" value="DEXDc"/>
    <property type="match status" value="1"/>
</dbReference>
<dbReference type="PANTHER" id="PTHR24029:SF0">
    <property type="entry name" value="UVRABC SYSTEM PROTEIN B"/>
    <property type="match status" value="1"/>
</dbReference>
<dbReference type="GO" id="GO:0003677">
    <property type="term" value="F:DNA binding"/>
    <property type="evidence" value="ECO:0007669"/>
    <property type="project" value="UniProtKB-UniRule"/>
</dbReference>
<dbReference type="InterPro" id="IPR041471">
    <property type="entry name" value="UvrB_inter"/>
</dbReference>
<protein>
    <recommendedName>
        <fullName evidence="11 12">UvrABC system protein B</fullName>
        <shortName evidence="12">Protein UvrB</shortName>
    </recommendedName>
    <alternativeName>
        <fullName evidence="12">Excinuclease ABC subunit B</fullName>
    </alternativeName>
</protein>
<evidence type="ECO:0000256" key="9">
    <source>
        <dbReference type="ARBA" id="ARBA00023204"/>
    </source>
</evidence>
<dbReference type="PROSITE" id="PS50151">
    <property type="entry name" value="UVR"/>
    <property type="match status" value="1"/>
</dbReference>
<dbReference type="InterPro" id="IPR014001">
    <property type="entry name" value="Helicase_ATP-bd"/>
</dbReference>
<evidence type="ECO:0000256" key="8">
    <source>
        <dbReference type="ARBA" id="ARBA00022881"/>
    </source>
</evidence>
<keyword evidence="12 13" id="KW-0742">SOS response</keyword>
<keyword evidence="9 12" id="KW-0234">DNA repair</keyword>
<name>A0A1J5IRJ0_9BACT</name>
<dbReference type="PROSITE" id="PS51194">
    <property type="entry name" value="HELICASE_CTER"/>
    <property type="match status" value="1"/>
</dbReference>
<keyword evidence="8 12" id="KW-0267">Excision nuclease</keyword>
<dbReference type="CDD" id="cd17916">
    <property type="entry name" value="DEXHc_UvrB"/>
    <property type="match status" value="1"/>
</dbReference>
<dbReference type="InterPro" id="IPR004807">
    <property type="entry name" value="UvrB"/>
</dbReference>
<dbReference type="InterPro" id="IPR001943">
    <property type="entry name" value="UVR_dom"/>
</dbReference>
<feature type="domain" description="Helicase ATP-binding" evidence="16">
    <location>
        <begin position="29"/>
        <end position="162"/>
    </location>
</feature>
<dbReference type="NCBIfam" id="TIGR00631">
    <property type="entry name" value="uvrb"/>
    <property type="match status" value="1"/>
</dbReference>
<feature type="domain" description="UVR" evidence="15">
    <location>
        <begin position="627"/>
        <end position="662"/>
    </location>
</feature>
<keyword evidence="6 12" id="KW-0228">DNA excision</keyword>
<comment type="caution">
    <text evidence="18">The sequence shown here is derived from an EMBL/GenBank/DDBJ whole genome shotgun (WGS) entry which is preliminary data.</text>
</comment>
<dbReference type="GO" id="GO:0009381">
    <property type="term" value="F:excinuclease ABC activity"/>
    <property type="evidence" value="ECO:0007669"/>
    <property type="project" value="UniProtKB-UniRule"/>
</dbReference>
<sequence length="665" mass="76199">MSKGERPFELVSQFSPTGDQPQAIEKLSSGIAAGHKFQTLLGVTGSGKTFTMAKIIEQTQRPALILAHNKTLAAQLFAEFRDFFPHNRVEYFVSYYDYYQPEAYIPTTDTYIEKDATINEEIDRLRHSATMSILSRRDTIIVASVSCIYGLGSPEEYHKIVLHLEKGAKIERRAMLLRLNDMQYMRNDIDFSRGKYRVRGDVVDIYQPSGEIAVRIELFGEEIERIRTFDPLTGEALLDHESMDIYPATHFVAVGDRLQEAIVRIRTELAEQLDYLKKEGLDLEAQRLEQRTNFDIEMLEQTGYCNGVENYSRHFDGRPAGEPPFVLLDYFPKDFLMFIDESHMTLPQVGAMYMGDRSRKDNLIRYGFRMPSARDNRPLKFEEFLARVPQVVFVSATPAAFEYQHSQQIAEQLVRPTGLIDPEVEVRPVGNQVKDLLGEIRLRTDHGQRVLVTTLTKKMAEDLSDYLLDAGIKTNYLHSDVKTLDRIDILRDLRLGVYDVIVGINLLREGLDLPEVSLVAILDADKQGYLRSETALIQTIGRAARHVEGKVIMYGDRITTAMEAALRETNRRRGIQIAYNLEHHIIPLSINKVIRDGLVSGPRPGEEIPREMFPVEGIDRMNKEDALILIKQLEKKMQQAAQRLEFEEAAMMRDQIHQIRQKMDL</sequence>
<comment type="function">
    <text evidence="12">The UvrABC repair system catalyzes the recognition and processing of DNA lesions. A damage recognition complex composed of 2 UvrA and 2 UvrB subunits scans DNA for abnormalities. Upon binding of the UvrA(2)B(2) complex to a putative damaged site, the DNA wraps around one UvrB monomer. DNA wrap is dependent on ATP binding by UvrB and probably causes local melting of the DNA helix, facilitating insertion of UvrB beta-hairpin between the DNA strands. Then UvrB probes one DNA strand for the presence of a lesion. If a lesion is found the UvrA subunits dissociate and the UvrB-DNA preincision complex is formed. This complex is subsequently bound by UvrC and the second UvrB is released. If no lesion is found, the DNA wraps around the other UvrB subunit that will check the other stand for damage.</text>
</comment>
<evidence type="ECO:0000259" key="16">
    <source>
        <dbReference type="PROSITE" id="PS51192"/>
    </source>
</evidence>
<evidence type="ECO:0000256" key="12">
    <source>
        <dbReference type="HAMAP-Rule" id="MF_00204"/>
    </source>
</evidence>
<feature type="domain" description="Helicase C-terminal" evidence="17">
    <location>
        <begin position="432"/>
        <end position="594"/>
    </location>
</feature>
<dbReference type="SUPFAM" id="SSF46600">
    <property type="entry name" value="C-terminal UvrC-binding domain of UvrB"/>
    <property type="match status" value="1"/>
</dbReference>
<evidence type="ECO:0000313" key="19">
    <source>
        <dbReference type="Proteomes" id="UP000183245"/>
    </source>
</evidence>
<dbReference type="Pfam" id="PF12344">
    <property type="entry name" value="UvrB"/>
    <property type="match status" value="1"/>
</dbReference>
<keyword evidence="3 12" id="KW-0963">Cytoplasm</keyword>
<dbReference type="InterPro" id="IPR006935">
    <property type="entry name" value="Helicase/UvrB_N"/>
</dbReference>
<evidence type="ECO:0000256" key="13">
    <source>
        <dbReference type="RuleBase" id="RU003587"/>
    </source>
</evidence>
<dbReference type="Pfam" id="PF04851">
    <property type="entry name" value="ResIII"/>
    <property type="match status" value="1"/>
</dbReference>
<evidence type="ECO:0000256" key="14">
    <source>
        <dbReference type="SAM" id="Coils"/>
    </source>
</evidence>
<evidence type="ECO:0000256" key="6">
    <source>
        <dbReference type="ARBA" id="ARBA00022769"/>
    </source>
</evidence>
<dbReference type="GO" id="GO:0009432">
    <property type="term" value="P:SOS response"/>
    <property type="evidence" value="ECO:0007669"/>
    <property type="project" value="UniProtKB-UniRule"/>
</dbReference>
<organism evidence="18 19">
    <name type="scientific">Candidatus Wirthbacteria bacterium CG2_30_54_11</name>
    <dbReference type="NCBI Taxonomy" id="1817892"/>
    <lineage>
        <taxon>Bacteria</taxon>
        <taxon>Candidatus Wirthbacteria</taxon>
    </lineage>
</organism>
<dbReference type="PANTHER" id="PTHR24029">
    <property type="entry name" value="UVRABC SYSTEM PROTEIN B"/>
    <property type="match status" value="1"/>
</dbReference>
<dbReference type="Pfam" id="PF02151">
    <property type="entry name" value="UVR"/>
    <property type="match status" value="1"/>
</dbReference>
<dbReference type="STRING" id="1817892.AUK40_06585"/>
<dbReference type="HAMAP" id="MF_00204">
    <property type="entry name" value="UvrB"/>
    <property type="match status" value="1"/>
</dbReference>
<evidence type="ECO:0000313" key="18">
    <source>
        <dbReference type="EMBL" id="OIP94910.1"/>
    </source>
</evidence>
<evidence type="ECO:0000259" key="15">
    <source>
        <dbReference type="PROSITE" id="PS50151"/>
    </source>
</evidence>
<reference evidence="18 19" key="1">
    <citation type="journal article" date="2016" name="Environ. Microbiol.">
        <title>Genomic resolution of a cold subsurface aquifer community provides metabolic insights for novel microbes adapted to high CO concentrations.</title>
        <authorList>
            <person name="Probst A.J."/>
            <person name="Castelle C.J."/>
            <person name="Singh A."/>
            <person name="Brown C.T."/>
            <person name="Anantharaman K."/>
            <person name="Sharon I."/>
            <person name="Hug L.A."/>
            <person name="Burstein D."/>
            <person name="Emerson J.B."/>
            <person name="Thomas B.C."/>
            <person name="Banfield J.F."/>
        </authorList>
    </citation>
    <scope>NUCLEOTIDE SEQUENCE [LARGE SCALE GENOMIC DNA]</scope>
    <source>
        <strain evidence="18">CG2_30_54_11</strain>
    </source>
</reference>
<dbReference type="GO" id="GO:0005737">
    <property type="term" value="C:cytoplasm"/>
    <property type="evidence" value="ECO:0007669"/>
    <property type="project" value="UniProtKB-SubCell"/>
</dbReference>
<dbReference type="Pfam" id="PF17757">
    <property type="entry name" value="UvrB_inter"/>
    <property type="match status" value="1"/>
</dbReference>
<dbReference type="GO" id="GO:0009380">
    <property type="term" value="C:excinuclease repair complex"/>
    <property type="evidence" value="ECO:0007669"/>
    <property type="project" value="InterPro"/>
</dbReference>
<evidence type="ECO:0000256" key="3">
    <source>
        <dbReference type="ARBA" id="ARBA00022490"/>
    </source>
</evidence>
<keyword evidence="4 12" id="KW-0547">Nucleotide-binding</keyword>
<dbReference type="AlphaFoldDB" id="A0A1J5IRJ0"/>
<dbReference type="Pfam" id="PF00271">
    <property type="entry name" value="Helicase_C"/>
    <property type="match status" value="1"/>
</dbReference>
<evidence type="ECO:0000256" key="10">
    <source>
        <dbReference type="ARBA" id="ARBA00026033"/>
    </source>
</evidence>
<evidence type="ECO:0000256" key="1">
    <source>
        <dbReference type="ARBA" id="ARBA00004496"/>
    </source>
</evidence>
<dbReference type="PROSITE" id="PS51192">
    <property type="entry name" value="HELICASE_ATP_BIND_1"/>
    <property type="match status" value="1"/>
</dbReference>
<dbReference type="GO" id="GO:0016887">
    <property type="term" value="F:ATP hydrolysis activity"/>
    <property type="evidence" value="ECO:0007669"/>
    <property type="project" value="InterPro"/>
</dbReference>
<feature type="binding site" evidence="12">
    <location>
        <begin position="42"/>
        <end position="49"/>
    </location>
    <ligand>
        <name>ATP</name>
        <dbReference type="ChEBI" id="CHEBI:30616"/>
    </ligand>
</feature>
<dbReference type="GO" id="GO:0006289">
    <property type="term" value="P:nucleotide-excision repair"/>
    <property type="evidence" value="ECO:0007669"/>
    <property type="project" value="UniProtKB-UniRule"/>
</dbReference>
<dbReference type="Gene3D" id="3.40.50.300">
    <property type="entry name" value="P-loop containing nucleotide triphosphate hydrolases"/>
    <property type="match status" value="3"/>
</dbReference>
<dbReference type="SMART" id="SM00490">
    <property type="entry name" value="HELICc"/>
    <property type="match status" value="1"/>
</dbReference>
<gene>
    <name evidence="12" type="primary">uvrB</name>
    <name evidence="18" type="ORF">AUK40_06585</name>
</gene>
<evidence type="ECO:0000256" key="7">
    <source>
        <dbReference type="ARBA" id="ARBA00022840"/>
    </source>
</evidence>
<keyword evidence="7 12" id="KW-0067">ATP-binding</keyword>
<dbReference type="InterPro" id="IPR001650">
    <property type="entry name" value="Helicase_C-like"/>
</dbReference>
<comment type="domain">
    <text evidence="12">The beta-hairpin motif is involved in DNA binding.</text>
</comment>
<feature type="short sequence motif" description="Beta-hairpin" evidence="12">
    <location>
        <begin position="95"/>
        <end position="118"/>
    </location>
</feature>
<evidence type="ECO:0000256" key="5">
    <source>
        <dbReference type="ARBA" id="ARBA00022763"/>
    </source>
</evidence>
<dbReference type="SUPFAM" id="SSF52540">
    <property type="entry name" value="P-loop containing nucleoside triphosphate hydrolases"/>
    <property type="match status" value="2"/>
</dbReference>
<proteinExistence type="inferred from homology"/>
<dbReference type="Proteomes" id="UP000183245">
    <property type="component" value="Unassembled WGS sequence"/>
</dbReference>
<evidence type="ECO:0000256" key="11">
    <source>
        <dbReference type="ARBA" id="ARBA00029504"/>
    </source>
</evidence>
<comment type="subcellular location">
    <subcellularLocation>
        <location evidence="1 12 13">Cytoplasm</location>
    </subcellularLocation>
</comment>
<dbReference type="CDD" id="cd18790">
    <property type="entry name" value="SF2_C_UvrB"/>
    <property type="match status" value="1"/>
</dbReference>
<keyword evidence="14" id="KW-0175">Coiled coil</keyword>
<dbReference type="NCBIfam" id="NF003673">
    <property type="entry name" value="PRK05298.1"/>
    <property type="match status" value="1"/>
</dbReference>
<keyword evidence="5 12" id="KW-0227">DNA damage</keyword>
<dbReference type="EMBL" id="MNZT01000122">
    <property type="protein sequence ID" value="OIP94910.1"/>
    <property type="molecule type" value="Genomic_DNA"/>
</dbReference>
<comment type="subunit">
    <text evidence="10 12 13">Forms a heterotetramer with UvrA during the search for lesions. Interacts with UvrC in an incision complex.</text>
</comment>
<evidence type="ECO:0000256" key="4">
    <source>
        <dbReference type="ARBA" id="ARBA00022741"/>
    </source>
</evidence>
<dbReference type="InterPro" id="IPR036876">
    <property type="entry name" value="UVR_dom_sf"/>
</dbReference>
<evidence type="ECO:0000256" key="2">
    <source>
        <dbReference type="ARBA" id="ARBA00008533"/>
    </source>
</evidence>
<evidence type="ECO:0000259" key="17">
    <source>
        <dbReference type="PROSITE" id="PS51194"/>
    </source>
</evidence>
<dbReference type="Gene3D" id="4.10.860.10">
    <property type="entry name" value="UVR domain"/>
    <property type="match status" value="1"/>
</dbReference>
<accession>A0A1J5IRJ0</accession>
<dbReference type="GO" id="GO:0005524">
    <property type="term" value="F:ATP binding"/>
    <property type="evidence" value="ECO:0007669"/>
    <property type="project" value="UniProtKB-UniRule"/>
</dbReference>
<dbReference type="InterPro" id="IPR024759">
    <property type="entry name" value="UvrB_YAD/RRR_dom"/>
</dbReference>
<comment type="similarity">
    <text evidence="2 12 13">Belongs to the UvrB family.</text>
</comment>
<feature type="coiled-coil region" evidence="14">
    <location>
        <begin position="623"/>
        <end position="650"/>
    </location>
</feature>
<dbReference type="InterPro" id="IPR027417">
    <property type="entry name" value="P-loop_NTPase"/>
</dbReference>